<protein>
    <recommendedName>
        <fullName evidence="4">Small auxin up regulated protein</fullName>
    </recommendedName>
</protein>
<proteinExistence type="inferred from homology"/>
<sequence length="161" mass="18238">MAGAVVHKISQIVRLKQLMLRWKHVSLRRRPIVHFANSEPSAADSSRRIPPGFLAVYVGTTERRRFLIPTRFLNLPVFVALLKMTEEEFGFECSGGLVLPCEVGFFEEILGFLGKDENRFGRLGLEEFLNMTSEVDFDSGCKEISTSMSRAFTPLLQKARV</sequence>
<comment type="caution">
    <text evidence="2">The sequence shown here is derived from an EMBL/GenBank/DDBJ whole genome shotgun (WGS) entry which is preliminary data.</text>
</comment>
<dbReference type="GO" id="GO:0009733">
    <property type="term" value="P:response to auxin"/>
    <property type="evidence" value="ECO:0007669"/>
    <property type="project" value="InterPro"/>
</dbReference>
<organism evidence="2 3">
    <name type="scientific">Rhamnella rubrinervis</name>
    <dbReference type="NCBI Taxonomy" id="2594499"/>
    <lineage>
        <taxon>Eukaryota</taxon>
        <taxon>Viridiplantae</taxon>
        <taxon>Streptophyta</taxon>
        <taxon>Embryophyta</taxon>
        <taxon>Tracheophyta</taxon>
        <taxon>Spermatophyta</taxon>
        <taxon>Magnoliopsida</taxon>
        <taxon>eudicotyledons</taxon>
        <taxon>Gunneridae</taxon>
        <taxon>Pentapetalae</taxon>
        <taxon>rosids</taxon>
        <taxon>fabids</taxon>
        <taxon>Rosales</taxon>
        <taxon>Rhamnaceae</taxon>
        <taxon>rhamnoid group</taxon>
        <taxon>Rhamneae</taxon>
        <taxon>Rhamnella</taxon>
    </lineage>
</organism>
<dbReference type="OrthoDB" id="762405at2759"/>
<dbReference type="AlphaFoldDB" id="A0A8K0HH48"/>
<evidence type="ECO:0000313" key="3">
    <source>
        <dbReference type="Proteomes" id="UP000796880"/>
    </source>
</evidence>
<comment type="similarity">
    <text evidence="1">Belongs to the ARG7 family.</text>
</comment>
<dbReference type="Proteomes" id="UP000796880">
    <property type="component" value="Unassembled WGS sequence"/>
</dbReference>
<reference evidence="2" key="1">
    <citation type="submission" date="2020-03" db="EMBL/GenBank/DDBJ databases">
        <title>A high-quality chromosome-level genome assembly of a woody plant with both climbing and erect habits, Rhamnella rubrinervis.</title>
        <authorList>
            <person name="Lu Z."/>
            <person name="Yang Y."/>
            <person name="Zhu X."/>
            <person name="Sun Y."/>
        </authorList>
    </citation>
    <scope>NUCLEOTIDE SEQUENCE</scope>
    <source>
        <strain evidence="2">BYM</strain>
        <tissue evidence="2">Leaf</tissue>
    </source>
</reference>
<dbReference type="PANTHER" id="PTHR31374:SF203">
    <property type="entry name" value="AUXIN-RESPONSIVE PROTEIN SAUR71-LIKE"/>
    <property type="match status" value="1"/>
</dbReference>
<dbReference type="InterPro" id="IPR003676">
    <property type="entry name" value="SAUR_fam"/>
</dbReference>
<evidence type="ECO:0000313" key="2">
    <source>
        <dbReference type="EMBL" id="KAF3452687.1"/>
    </source>
</evidence>
<dbReference type="EMBL" id="VOIH02000002">
    <property type="protein sequence ID" value="KAF3452687.1"/>
    <property type="molecule type" value="Genomic_DNA"/>
</dbReference>
<name>A0A8K0HH48_9ROSA</name>
<accession>A0A8K0HH48</accession>
<evidence type="ECO:0000256" key="1">
    <source>
        <dbReference type="ARBA" id="ARBA00006974"/>
    </source>
</evidence>
<gene>
    <name evidence="2" type="ORF">FNV43_RR03120</name>
</gene>
<dbReference type="Pfam" id="PF02519">
    <property type="entry name" value="Auxin_inducible"/>
    <property type="match status" value="1"/>
</dbReference>
<dbReference type="PANTHER" id="PTHR31374">
    <property type="entry name" value="AUXIN-INDUCED PROTEIN-LIKE-RELATED"/>
    <property type="match status" value="1"/>
</dbReference>
<keyword evidence="3" id="KW-1185">Reference proteome</keyword>
<evidence type="ECO:0008006" key="4">
    <source>
        <dbReference type="Google" id="ProtNLM"/>
    </source>
</evidence>